<dbReference type="PANTHER" id="PTHR43725">
    <property type="entry name" value="UDP-GLUCOSE 4-EPIMERASE"/>
    <property type="match status" value="1"/>
</dbReference>
<dbReference type="PANTHER" id="PTHR43725:SF53">
    <property type="entry name" value="UDP-ARABINOSE 4-EPIMERASE 1"/>
    <property type="match status" value="1"/>
</dbReference>
<organism evidence="3">
    <name type="scientific">groundwater metagenome</name>
    <dbReference type="NCBI Taxonomy" id="717931"/>
    <lineage>
        <taxon>unclassified sequences</taxon>
        <taxon>metagenomes</taxon>
        <taxon>ecological metagenomes</taxon>
    </lineage>
</organism>
<dbReference type="EMBL" id="CCXY01000094">
    <property type="protein sequence ID" value="CEG11972.1"/>
    <property type="molecule type" value="Genomic_DNA"/>
</dbReference>
<dbReference type="InterPro" id="IPR001509">
    <property type="entry name" value="Epimerase_deHydtase"/>
</dbReference>
<evidence type="ECO:0000313" key="3">
    <source>
        <dbReference type="EMBL" id="CEG11972.1"/>
    </source>
</evidence>
<dbReference type="InterPro" id="IPR036291">
    <property type="entry name" value="NAD(P)-bd_dom_sf"/>
</dbReference>
<dbReference type="Pfam" id="PF01370">
    <property type="entry name" value="Epimerase"/>
    <property type="match status" value="1"/>
</dbReference>
<comment type="similarity">
    <text evidence="1">Belongs to the NAD(P)-dependent epimerase/dehydratase family.</text>
</comment>
<gene>
    <name evidence="3" type="ORF">MSIBF_A1830006</name>
</gene>
<reference evidence="3" key="1">
    <citation type="submission" date="2014-09" db="EMBL/GenBank/DDBJ databases">
        <authorList>
            <person name="Probst J Alexander"/>
        </authorList>
    </citation>
    <scope>NUCLEOTIDE SEQUENCE</scope>
</reference>
<dbReference type="SUPFAM" id="SSF51735">
    <property type="entry name" value="NAD(P)-binding Rossmann-fold domains"/>
    <property type="match status" value="1"/>
</dbReference>
<evidence type="ECO:0000259" key="2">
    <source>
        <dbReference type="Pfam" id="PF01370"/>
    </source>
</evidence>
<dbReference type="Gene3D" id="3.90.25.10">
    <property type="entry name" value="UDP-galactose 4-epimerase, domain 1"/>
    <property type="match status" value="1"/>
</dbReference>
<dbReference type="Gene3D" id="3.40.50.720">
    <property type="entry name" value="NAD(P)-binding Rossmann-like Domain"/>
    <property type="match status" value="1"/>
</dbReference>
<feature type="domain" description="NAD-dependent epimerase/dehydratase" evidence="2">
    <location>
        <begin position="2"/>
        <end position="237"/>
    </location>
</feature>
<dbReference type="GO" id="GO:0003978">
    <property type="term" value="F:UDP-glucose 4-epimerase activity"/>
    <property type="evidence" value="ECO:0007669"/>
    <property type="project" value="UniProtKB-EC"/>
</dbReference>
<proteinExistence type="inferred from homology"/>
<sequence length="301" mass="33975">MILVTGGAGFIGSNLVDELLKQGYEVKVLDNLTTGRMENLSNAAKNNKFKFYKGDLRDFDKEILKDVEIIFHLAAQIDVRKSVENPIYDMDINIRGSINLIQQAINSNVEKIIYSSSGGAIYGEPTVLPADENTPIKPISPYGASKFAVESYLNTFGKIYGLKYKVMRYGNVYGRRQDPLGEAGVIAIFFGRVSNDKNPIIFGDGEQTRDYVSVDDVVKVNIAAVDKLKKEQEYNVGTGKETSVNEIVRAMEKIFNKKITPIYEKERQGEVKRIYLNIKRLQNEINFKPDDIETGMRKVYE</sequence>
<accession>A0A098E7I3</accession>
<protein>
    <submittedName>
        <fullName evidence="3">Putative UDP-glucose 4-epimerase</fullName>
        <ecNumber evidence="3">5.1.3.2</ecNumber>
    </submittedName>
</protein>
<name>A0A098E7I3_9ZZZZ</name>
<keyword evidence="3" id="KW-0413">Isomerase</keyword>
<dbReference type="AlphaFoldDB" id="A0A098E7I3"/>
<dbReference type="EC" id="5.1.3.2" evidence="3"/>
<evidence type="ECO:0000256" key="1">
    <source>
        <dbReference type="ARBA" id="ARBA00007637"/>
    </source>
</evidence>